<feature type="transmembrane region" description="Helical" evidence="8">
    <location>
        <begin position="509"/>
        <end position="528"/>
    </location>
</feature>
<evidence type="ECO:0000256" key="2">
    <source>
        <dbReference type="ARBA" id="ARBA00008335"/>
    </source>
</evidence>
<dbReference type="Pfam" id="PF07690">
    <property type="entry name" value="MFS_1"/>
    <property type="match status" value="1"/>
</dbReference>
<feature type="compositionally biased region" description="Basic and acidic residues" evidence="7">
    <location>
        <begin position="554"/>
        <end position="574"/>
    </location>
</feature>
<protein>
    <recommendedName>
        <fullName evidence="9">Major facilitator superfamily (MFS) profile domain-containing protein</fullName>
    </recommendedName>
</protein>
<feature type="transmembrane region" description="Helical" evidence="8">
    <location>
        <begin position="206"/>
        <end position="229"/>
    </location>
</feature>
<comment type="subcellular location">
    <subcellularLocation>
        <location evidence="1">Membrane</location>
        <topology evidence="1">Multi-pass membrane protein</topology>
    </subcellularLocation>
</comment>
<dbReference type="InterPro" id="IPR020846">
    <property type="entry name" value="MFS_dom"/>
</dbReference>
<gene>
    <name evidence="10" type="ORF">MHUMG1_02465</name>
</gene>
<evidence type="ECO:0000256" key="8">
    <source>
        <dbReference type="SAM" id="Phobius"/>
    </source>
</evidence>
<evidence type="ECO:0000256" key="6">
    <source>
        <dbReference type="ARBA" id="ARBA00023136"/>
    </source>
</evidence>
<dbReference type="AlphaFoldDB" id="A0A9P8MG49"/>
<dbReference type="CDD" id="cd17316">
    <property type="entry name" value="MFS_SV2_like"/>
    <property type="match status" value="1"/>
</dbReference>
<evidence type="ECO:0000313" key="11">
    <source>
        <dbReference type="Proteomes" id="UP000764110"/>
    </source>
</evidence>
<dbReference type="Pfam" id="PF09350">
    <property type="entry name" value="DJC28_CD"/>
    <property type="match status" value="1"/>
</dbReference>
<dbReference type="InterPro" id="IPR036259">
    <property type="entry name" value="MFS_trans_sf"/>
</dbReference>
<dbReference type="PANTHER" id="PTHR39394">
    <property type="entry name" value="YALI0E31793P"/>
    <property type="match status" value="1"/>
</dbReference>
<reference evidence="10 11" key="1">
    <citation type="submission" date="2020-07" db="EMBL/GenBank/DDBJ databases">
        <title>Metarhizium humberi genome.</title>
        <authorList>
            <person name="Lysoe E."/>
        </authorList>
    </citation>
    <scope>NUCLEOTIDE SEQUENCE [LARGE SCALE GENOMIC DNA]</scope>
    <source>
        <strain evidence="10 11">ESALQ1638</strain>
    </source>
</reference>
<dbReference type="EMBL" id="JACEFI010000003">
    <property type="protein sequence ID" value="KAH0599675.1"/>
    <property type="molecule type" value="Genomic_DNA"/>
</dbReference>
<evidence type="ECO:0000256" key="4">
    <source>
        <dbReference type="ARBA" id="ARBA00022692"/>
    </source>
</evidence>
<feature type="transmembrane region" description="Helical" evidence="8">
    <location>
        <begin position="446"/>
        <end position="466"/>
    </location>
</feature>
<feature type="transmembrane region" description="Helical" evidence="8">
    <location>
        <begin position="249"/>
        <end position="272"/>
    </location>
</feature>
<organism evidence="10 11">
    <name type="scientific">Metarhizium humberi</name>
    <dbReference type="NCBI Taxonomy" id="2596975"/>
    <lineage>
        <taxon>Eukaryota</taxon>
        <taxon>Fungi</taxon>
        <taxon>Dikarya</taxon>
        <taxon>Ascomycota</taxon>
        <taxon>Pezizomycotina</taxon>
        <taxon>Sordariomycetes</taxon>
        <taxon>Hypocreomycetidae</taxon>
        <taxon>Hypocreales</taxon>
        <taxon>Clavicipitaceae</taxon>
        <taxon>Metarhizium</taxon>
    </lineage>
</organism>
<feature type="transmembrane region" description="Helical" evidence="8">
    <location>
        <begin position="173"/>
        <end position="199"/>
    </location>
</feature>
<keyword evidence="4 8" id="KW-0812">Transmembrane</keyword>
<dbReference type="InterPro" id="IPR011701">
    <property type="entry name" value="MFS"/>
</dbReference>
<accession>A0A9P8MG49</accession>
<evidence type="ECO:0000259" key="9">
    <source>
        <dbReference type="PROSITE" id="PS50850"/>
    </source>
</evidence>
<dbReference type="PANTHER" id="PTHR39394:SF1">
    <property type="entry name" value="DNAJ HOMOLOGUE SUBFAMILY C MEMBER 28 CONSERVED DOMAIN-CONTAINING PROTEIN"/>
    <property type="match status" value="1"/>
</dbReference>
<dbReference type="InterPro" id="IPR018961">
    <property type="entry name" value="DnaJ_homolog_subfam-C_membr-28"/>
</dbReference>
<dbReference type="GO" id="GO:0022857">
    <property type="term" value="F:transmembrane transporter activity"/>
    <property type="evidence" value="ECO:0007669"/>
    <property type="project" value="InterPro"/>
</dbReference>
<feature type="transmembrane region" description="Helical" evidence="8">
    <location>
        <begin position="118"/>
        <end position="139"/>
    </location>
</feature>
<proteinExistence type="inferred from homology"/>
<sequence>MDHQSLDKSAIDPARLEEKVGQRHKDDLLRHGDVRTADGSSLHDGEDILALQDLDPALNMKMHLVNNPHFKAIDEIGWTPYHLKLFFLNGFGYAVDSMILLFQSIIAGPAHREFRSGYANALTIAVYCGMLSGALFWGFSADIIGRKYAFNISLFMCSVCCIVAGAMPSWPSLALFIALLGFGGGGNLIMDTTVFLEYLPSNKQWLLTFLACWWGFGQAITGFIGWGFLVPEKWNCSVDAVSCSKADNWGWRYCLFTGGALVLVMSLLRITVVRLRETPKYLLGMGEDEKVVETFHYLATKYNRPCSLTLEKLQACGTIRAVQDSKGLSLQKSLVHFSGLFSTKKIAISTLMIWLSWTLIGLAYPLFYVFLPTYLENHGLKFHRTQFETWRNYAITNICGIPGPIIAGFMCNTRILGRKYTMSIGALITMAFFFAYTAVNTAVQDLTFTCLIACFLNIYYGTLYAYTPEVLPSAHRGTGNGVAVACNRIMGIVSAVVASEANTATSAPLYVCAAIFIVAAIVSALFPFEPEAVQSVRLRAAPAAVRHFRSLQGGDRKRDGGKDLANENGSHEQEEPGPLARRLEEATEEALLTCGSSGRRAIEDAGFSDELKEKLLHKLADARFEGQCAGSFAQAGIPSSASKSIQHSHSSRPWEGTEATEDAVLRMLHDAKPRLKSQSQVKFQPPVVDTRIRRSVPQTHGQRAASARDKASMYVGMDMKASKGLSDEEREEMKAELRERFQPAARSVPVSISGLTALANSRIEDAISRGQFKNLPRGKEMERDPRSDNPFIDTTEYIMNKMIQRQEIVPPWIEKQQELSKAARNFRERLRNDWKRHASRMIASRGGTLEEQMKRAAAFADAELAHNPRYKNVDQVVVSSNATHHPVMRNISNTAQVHGDSTPTTASGGVGAVNVVQRPFRDPAWEEAEHAYMKLSIQNLNNITRSYNLMAPELAKKPYFSLERELNSCYADVAPLVADEIKVRTVGRKTTGKATRVGNNANSSLIDMFIGRHSVNIHPEGNEKAYGLKEWWRDFWRKK</sequence>
<evidence type="ECO:0000313" key="10">
    <source>
        <dbReference type="EMBL" id="KAH0599675.1"/>
    </source>
</evidence>
<keyword evidence="11" id="KW-1185">Reference proteome</keyword>
<keyword evidence="3" id="KW-0813">Transport</keyword>
<name>A0A9P8MG49_9HYPO</name>
<feature type="transmembrane region" description="Helical" evidence="8">
    <location>
        <begin position="148"/>
        <end position="167"/>
    </location>
</feature>
<dbReference type="PROSITE" id="PS50850">
    <property type="entry name" value="MFS"/>
    <property type="match status" value="1"/>
</dbReference>
<dbReference type="SUPFAM" id="SSF103473">
    <property type="entry name" value="MFS general substrate transporter"/>
    <property type="match status" value="1"/>
</dbReference>
<evidence type="ECO:0000256" key="1">
    <source>
        <dbReference type="ARBA" id="ARBA00004141"/>
    </source>
</evidence>
<dbReference type="Gene3D" id="1.20.1250.20">
    <property type="entry name" value="MFS general substrate transporter like domains"/>
    <property type="match status" value="1"/>
</dbReference>
<feature type="region of interest" description="Disordered" evidence="7">
    <location>
        <begin position="551"/>
        <end position="579"/>
    </location>
</feature>
<comment type="similarity">
    <text evidence="2">Belongs to the major facilitator superfamily.</text>
</comment>
<dbReference type="GO" id="GO:0016020">
    <property type="term" value="C:membrane"/>
    <property type="evidence" value="ECO:0007669"/>
    <property type="project" value="UniProtKB-SubCell"/>
</dbReference>
<dbReference type="Proteomes" id="UP000764110">
    <property type="component" value="Unassembled WGS sequence"/>
</dbReference>
<feature type="transmembrane region" description="Helical" evidence="8">
    <location>
        <begin position="346"/>
        <end position="370"/>
    </location>
</feature>
<comment type="caution">
    <text evidence="10">The sequence shown here is derived from an EMBL/GenBank/DDBJ whole genome shotgun (WGS) entry which is preliminary data.</text>
</comment>
<keyword evidence="6 8" id="KW-0472">Membrane</keyword>
<dbReference type="FunFam" id="1.20.1250.20:FF:000171">
    <property type="entry name" value="MFS general substrate transporter"/>
    <property type="match status" value="1"/>
</dbReference>
<feature type="transmembrane region" description="Helical" evidence="8">
    <location>
        <begin position="422"/>
        <end position="440"/>
    </location>
</feature>
<evidence type="ECO:0000256" key="5">
    <source>
        <dbReference type="ARBA" id="ARBA00022989"/>
    </source>
</evidence>
<keyword evidence="5 8" id="KW-1133">Transmembrane helix</keyword>
<evidence type="ECO:0000256" key="7">
    <source>
        <dbReference type="SAM" id="MobiDB-lite"/>
    </source>
</evidence>
<feature type="transmembrane region" description="Helical" evidence="8">
    <location>
        <begin position="85"/>
        <end position="106"/>
    </location>
</feature>
<evidence type="ECO:0000256" key="3">
    <source>
        <dbReference type="ARBA" id="ARBA00022448"/>
    </source>
</evidence>
<feature type="domain" description="Major facilitator superfamily (MFS) profile" evidence="9">
    <location>
        <begin position="82"/>
        <end position="531"/>
    </location>
</feature>